<comment type="caution">
    <text evidence="2">The sequence shown here is derived from an EMBL/GenBank/DDBJ whole genome shotgun (WGS) entry which is preliminary data.</text>
</comment>
<dbReference type="OrthoDB" id="1918304at2759"/>
<dbReference type="SUPFAM" id="SSF57959">
    <property type="entry name" value="Leucine zipper domain"/>
    <property type="match status" value="1"/>
</dbReference>
<dbReference type="Pfam" id="PF07716">
    <property type="entry name" value="bZIP_2"/>
    <property type="match status" value="1"/>
</dbReference>
<dbReference type="GO" id="GO:0000978">
    <property type="term" value="F:RNA polymerase II cis-regulatory region sequence-specific DNA binding"/>
    <property type="evidence" value="ECO:0007669"/>
    <property type="project" value="TreeGrafter"/>
</dbReference>
<dbReference type="GO" id="GO:0000981">
    <property type="term" value="F:DNA-binding transcription factor activity, RNA polymerase II-specific"/>
    <property type="evidence" value="ECO:0007669"/>
    <property type="project" value="TreeGrafter"/>
</dbReference>
<dbReference type="CDD" id="cd14686">
    <property type="entry name" value="bZIP"/>
    <property type="match status" value="1"/>
</dbReference>
<proteinExistence type="predicted"/>
<reference evidence="2 3" key="1">
    <citation type="journal article" date="2022" name="Nat. Genet.">
        <title>Improved pea reference genome and pan-genome highlight genomic features and evolutionary characteristics.</title>
        <authorList>
            <person name="Yang T."/>
            <person name="Liu R."/>
            <person name="Luo Y."/>
            <person name="Hu S."/>
            <person name="Wang D."/>
            <person name="Wang C."/>
            <person name="Pandey M.K."/>
            <person name="Ge S."/>
            <person name="Xu Q."/>
            <person name="Li N."/>
            <person name="Li G."/>
            <person name="Huang Y."/>
            <person name="Saxena R.K."/>
            <person name="Ji Y."/>
            <person name="Li M."/>
            <person name="Yan X."/>
            <person name="He Y."/>
            <person name="Liu Y."/>
            <person name="Wang X."/>
            <person name="Xiang C."/>
            <person name="Varshney R.K."/>
            <person name="Ding H."/>
            <person name="Gao S."/>
            <person name="Zong X."/>
        </authorList>
    </citation>
    <scope>NUCLEOTIDE SEQUENCE [LARGE SCALE GENOMIC DNA]</scope>
    <source>
        <strain evidence="2 3">cv. Zhongwan 6</strain>
    </source>
</reference>
<name>A0A9D5AKE2_PEA</name>
<dbReference type="Gene3D" id="1.20.5.170">
    <property type="match status" value="1"/>
</dbReference>
<dbReference type="PANTHER" id="PTHR23334:SF20">
    <property type="entry name" value="BASIC LEUCINE ZIPPER 24"/>
    <property type="match status" value="1"/>
</dbReference>
<dbReference type="GO" id="GO:0006351">
    <property type="term" value="P:DNA-templated transcription"/>
    <property type="evidence" value="ECO:0007669"/>
    <property type="project" value="InterPro"/>
</dbReference>
<dbReference type="InterPro" id="IPR031106">
    <property type="entry name" value="C/EBP"/>
</dbReference>
<organism evidence="2 3">
    <name type="scientific">Pisum sativum</name>
    <name type="common">Garden pea</name>
    <name type="synonym">Lathyrus oleraceus</name>
    <dbReference type="NCBI Taxonomy" id="3888"/>
    <lineage>
        <taxon>Eukaryota</taxon>
        <taxon>Viridiplantae</taxon>
        <taxon>Streptophyta</taxon>
        <taxon>Embryophyta</taxon>
        <taxon>Tracheophyta</taxon>
        <taxon>Spermatophyta</taxon>
        <taxon>Magnoliopsida</taxon>
        <taxon>eudicotyledons</taxon>
        <taxon>Gunneridae</taxon>
        <taxon>Pentapetalae</taxon>
        <taxon>rosids</taxon>
        <taxon>fabids</taxon>
        <taxon>Fabales</taxon>
        <taxon>Fabaceae</taxon>
        <taxon>Papilionoideae</taxon>
        <taxon>50 kb inversion clade</taxon>
        <taxon>NPAAA clade</taxon>
        <taxon>Hologalegina</taxon>
        <taxon>IRL clade</taxon>
        <taxon>Fabeae</taxon>
        <taxon>Lathyrus</taxon>
    </lineage>
</organism>
<dbReference type="SMART" id="SM00338">
    <property type="entry name" value="BRLZ"/>
    <property type="match status" value="1"/>
</dbReference>
<dbReference type="Gramene" id="Psat05G0592000-T1">
    <property type="protein sequence ID" value="KAI5410586.1"/>
    <property type="gene ID" value="KIW84_055920"/>
</dbReference>
<protein>
    <recommendedName>
        <fullName evidence="1">BZIP domain-containing protein</fullName>
    </recommendedName>
</protein>
<accession>A0A9D5AKE2</accession>
<dbReference type="PANTHER" id="PTHR23334">
    <property type="entry name" value="CCAAT/ENHANCER BINDING PROTEIN"/>
    <property type="match status" value="1"/>
</dbReference>
<keyword evidence="3" id="KW-1185">Reference proteome</keyword>
<dbReference type="InterPro" id="IPR046347">
    <property type="entry name" value="bZIP_sf"/>
</dbReference>
<dbReference type="InterPro" id="IPR004827">
    <property type="entry name" value="bZIP"/>
</dbReference>
<dbReference type="AlphaFoldDB" id="A0A9D5AKE2"/>
<feature type="domain" description="BZIP" evidence="1">
    <location>
        <begin position="109"/>
        <end position="177"/>
    </location>
</feature>
<evidence type="ECO:0000313" key="2">
    <source>
        <dbReference type="EMBL" id="KAI5410586.1"/>
    </source>
</evidence>
<sequence>MTPNFLRLNKICSSVESLKLSFNQAKKEKMDDGNSEVSDKLSDNVLFSNPESCSNFQASTSMNMDTELSKSTTKTCTHTHTCNPPGFDFDDSIHTHTCYHTHTRVFASEDDTNSRPKRSFGNREAVKKYREKKKAQTAYLEDEVKKLKLVNQQLVRKLQGQALLEAELLRLRKILVQLKGKVDCELGSFPFQKKCFSSSNNDASD</sequence>
<dbReference type="EMBL" id="JAMSHJ010000005">
    <property type="protein sequence ID" value="KAI5410586.1"/>
    <property type="molecule type" value="Genomic_DNA"/>
</dbReference>
<dbReference type="Proteomes" id="UP001058974">
    <property type="component" value="Chromosome 5"/>
</dbReference>
<evidence type="ECO:0000313" key="3">
    <source>
        <dbReference type="Proteomes" id="UP001058974"/>
    </source>
</evidence>
<evidence type="ECO:0000259" key="1">
    <source>
        <dbReference type="SMART" id="SM00338"/>
    </source>
</evidence>
<gene>
    <name evidence="2" type="ORF">KIW84_055920</name>
</gene>